<feature type="domain" description="Nrap protein" evidence="7">
    <location>
        <begin position="156"/>
        <end position="291"/>
    </location>
</feature>
<dbReference type="Proteomes" id="UP000256645">
    <property type="component" value="Unassembled WGS sequence"/>
</dbReference>
<accession>A0A3D8R1L7</accession>
<proteinExistence type="inferred from homology"/>
<dbReference type="Pfam" id="PF17403">
    <property type="entry name" value="Nrap_D2"/>
    <property type="match status" value="1"/>
</dbReference>
<dbReference type="InterPro" id="IPR035368">
    <property type="entry name" value="Nrap_D3"/>
</dbReference>
<feature type="region of interest" description="Disordered" evidence="6">
    <location>
        <begin position="1"/>
        <end position="42"/>
    </location>
</feature>
<evidence type="ECO:0000256" key="3">
    <source>
        <dbReference type="ARBA" id="ARBA00022884"/>
    </source>
</evidence>
<evidence type="ECO:0000259" key="10">
    <source>
        <dbReference type="Pfam" id="PF17405"/>
    </source>
</evidence>
<evidence type="ECO:0000259" key="12">
    <source>
        <dbReference type="Pfam" id="PF17407"/>
    </source>
</evidence>
<keyword evidence="3 5" id="KW-0694">RNA-binding</keyword>
<dbReference type="EMBL" id="PDLM01000010">
    <property type="protein sequence ID" value="RDW67927.1"/>
    <property type="molecule type" value="Genomic_DNA"/>
</dbReference>
<dbReference type="GO" id="GO:0032545">
    <property type="term" value="C:CURI complex"/>
    <property type="evidence" value="ECO:0007669"/>
    <property type="project" value="TreeGrafter"/>
</dbReference>
<dbReference type="PANTHER" id="PTHR17972">
    <property type="entry name" value="NUCLEOLAR RNA-ASSOCIATED PROTEIN"/>
    <property type="match status" value="1"/>
</dbReference>
<evidence type="ECO:0000259" key="8">
    <source>
        <dbReference type="Pfam" id="PF17403"/>
    </source>
</evidence>
<dbReference type="InterPro" id="IPR035367">
    <property type="entry name" value="Nrap_D2"/>
</dbReference>
<evidence type="ECO:0000313" key="13">
    <source>
        <dbReference type="EMBL" id="RDW67927.1"/>
    </source>
</evidence>
<dbReference type="Gene3D" id="1.10.1410.10">
    <property type="match status" value="1"/>
</dbReference>
<keyword evidence="4 5" id="KW-0539">Nucleus</keyword>
<comment type="subcellular location">
    <subcellularLocation>
        <location evidence="1 5">Nucleus</location>
        <location evidence="1 5">Nucleolus</location>
    </subcellularLocation>
</comment>
<feature type="compositionally biased region" description="Polar residues" evidence="6">
    <location>
        <begin position="26"/>
        <end position="36"/>
    </location>
</feature>
<dbReference type="OrthoDB" id="10251401at2759"/>
<dbReference type="AlphaFoldDB" id="A0A3D8R1L7"/>
<name>A0A3D8R1L7_9HELO</name>
<evidence type="ECO:0000256" key="6">
    <source>
        <dbReference type="SAM" id="MobiDB-lite"/>
    </source>
</evidence>
<reference evidence="13 14" key="1">
    <citation type="journal article" date="2018" name="IMA Fungus">
        <title>IMA Genome-F 9: Draft genome sequence of Annulohypoxylon stygium, Aspergillus mulundensis, Berkeleyomyces basicola (syn. Thielaviopsis basicola), Ceratocystis smalleyi, two Cercospora beticola strains, Coleophoma cylindrospora, Fusarium fracticaudum, Phialophora cf. hyalina, and Morchella septimelata.</title>
        <authorList>
            <person name="Wingfield B.D."/>
            <person name="Bills G.F."/>
            <person name="Dong Y."/>
            <person name="Huang W."/>
            <person name="Nel W.J."/>
            <person name="Swalarsk-Parry B.S."/>
            <person name="Vaghefi N."/>
            <person name="Wilken P.M."/>
            <person name="An Z."/>
            <person name="de Beer Z.W."/>
            <person name="De Vos L."/>
            <person name="Chen L."/>
            <person name="Duong T.A."/>
            <person name="Gao Y."/>
            <person name="Hammerbacher A."/>
            <person name="Kikkert J.R."/>
            <person name="Li Y."/>
            <person name="Li H."/>
            <person name="Li K."/>
            <person name="Li Q."/>
            <person name="Liu X."/>
            <person name="Ma X."/>
            <person name="Naidoo K."/>
            <person name="Pethybridge S.J."/>
            <person name="Sun J."/>
            <person name="Steenkamp E.T."/>
            <person name="van der Nest M.A."/>
            <person name="van Wyk S."/>
            <person name="Wingfield M.J."/>
            <person name="Xiong C."/>
            <person name="Yue Q."/>
            <person name="Zhang X."/>
        </authorList>
    </citation>
    <scope>NUCLEOTIDE SEQUENCE [LARGE SCALE GENOMIC DNA]</scope>
    <source>
        <strain evidence="13 14">BP6252</strain>
    </source>
</reference>
<dbReference type="InterPro" id="IPR035370">
    <property type="entry name" value="Nrap_D5"/>
</dbReference>
<protein>
    <recommendedName>
        <fullName evidence="5">U3 small nucleolar RNA-associated protein 22</fullName>
    </recommendedName>
</protein>
<dbReference type="GO" id="GO:0032040">
    <property type="term" value="C:small-subunit processome"/>
    <property type="evidence" value="ECO:0007669"/>
    <property type="project" value="TreeGrafter"/>
</dbReference>
<dbReference type="Pfam" id="PF17407">
    <property type="entry name" value="Nrap_D6"/>
    <property type="match status" value="1"/>
</dbReference>
<comment type="similarity">
    <text evidence="2 5">Belongs to the NRAP family.</text>
</comment>
<dbReference type="InterPro" id="IPR035369">
    <property type="entry name" value="Nrap_D4"/>
</dbReference>
<dbReference type="STRING" id="1849047.A0A3D8R1L7"/>
<dbReference type="Pfam" id="PF17404">
    <property type="entry name" value="Nrap_D3"/>
    <property type="match status" value="1"/>
</dbReference>
<feature type="domain" description="Nrap protein" evidence="10">
    <location>
        <begin position="612"/>
        <end position="797"/>
    </location>
</feature>
<evidence type="ECO:0000259" key="7">
    <source>
        <dbReference type="Pfam" id="PF03813"/>
    </source>
</evidence>
<evidence type="ECO:0000256" key="4">
    <source>
        <dbReference type="ARBA" id="ARBA00023242"/>
    </source>
</evidence>
<dbReference type="PANTHER" id="PTHR17972:SF0">
    <property type="entry name" value="NUCLEOLAR PROTEIN 6"/>
    <property type="match status" value="1"/>
</dbReference>
<evidence type="ECO:0000256" key="2">
    <source>
        <dbReference type="ARBA" id="ARBA00006674"/>
    </source>
</evidence>
<dbReference type="Pfam" id="PF03813">
    <property type="entry name" value="Nrap"/>
    <property type="match status" value="1"/>
</dbReference>
<comment type="caution">
    <text evidence="13">The sequence shown here is derived from an EMBL/GenBank/DDBJ whole genome shotgun (WGS) entry which is preliminary data.</text>
</comment>
<feature type="compositionally biased region" description="Basic residues" evidence="6">
    <location>
        <begin position="1"/>
        <end position="10"/>
    </location>
</feature>
<dbReference type="GO" id="GO:0003723">
    <property type="term" value="F:RNA binding"/>
    <property type="evidence" value="ECO:0007669"/>
    <property type="project" value="UniProtKB-KW"/>
</dbReference>
<dbReference type="InterPro" id="IPR035371">
    <property type="entry name" value="Nrap_D6"/>
</dbReference>
<dbReference type="GO" id="GO:0006364">
    <property type="term" value="P:rRNA processing"/>
    <property type="evidence" value="ECO:0007669"/>
    <property type="project" value="UniProtKB-KW"/>
</dbReference>
<evidence type="ECO:0000313" key="14">
    <source>
        <dbReference type="Proteomes" id="UP000256645"/>
    </source>
</evidence>
<evidence type="ECO:0000256" key="1">
    <source>
        <dbReference type="ARBA" id="ARBA00004604"/>
    </source>
</evidence>
<dbReference type="InterPro" id="IPR005554">
    <property type="entry name" value="NOL6/Upt22"/>
</dbReference>
<feature type="domain" description="Nrap protein" evidence="11">
    <location>
        <begin position="799"/>
        <end position="954"/>
    </location>
</feature>
<dbReference type="InterPro" id="IPR035082">
    <property type="entry name" value="Nrap_D1"/>
</dbReference>
<keyword evidence="5" id="KW-0698">rRNA processing</keyword>
<dbReference type="Gene3D" id="3.30.70.3030">
    <property type="match status" value="1"/>
</dbReference>
<dbReference type="Pfam" id="PF17405">
    <property type="entry name" value="Nrap_D4"/>
    <property type="match status" value="1"/>
</dbReference>
<feature type="domain" description="Nrap protein" evidence="12">
    <location>
        <begin position="957"/>
        <end position="1083"/>
    </location>
</feature>
<dbReference type="GO" id="GO:0006409">
    <property type="term" value="P:tRNA export from nucleus"/>
    <property type="evidence" value="ECO:0007669"/>
    <property type="project" value="TreeGrafter"/>
</dbReference>
<sequence length="1086" mass="122174">MAVNPSKRRKLDHEIQEDSSNEAESEQVSRTKSARLSNHEDGALYSGGSYKSSLFKLQVDEMLAEVKPNYEKRLSFISDELHKLKGLIESIGDRDPLSVQDAMKAFKPYNITIPFPDPKPSPDAAYKLSYARPSKINISGSFATKTMIKSDSTISIDMIVTMPSSIFQDKDYLNYRYFYKRAYYLACIAAGLQAGESKLEYEYKNGNKLHPILVLNSKSKHGHVAEIHILLAAPEGLFAESKLRPERNSIRSKETKDSESFASVPTPFYNASLRSDCCVESYLKLLHGSSKQSSAFKDSCILGRIWLRQRGFGSSLAGGGFGTFEWSALIALLLRTGGPQKRALLSSGYSSYQIFKAVLHFLSTTDLLKRPLVLETDLLVSKLGLPMIYDGQRGHNIMYKMTPWSYDLLRQEATTTSKMLNDSTFDYFEPTFIIRTDHLLHRFDCIVRLEVPESEVTKTLCDAVSGTRNFSLRLYNVLKEGLMDRVTLIHLRETVPERWPLKSPSTTENQQDLVISVIFNPANVDRLVDHGPSAEDKKAAAKFQKFWGEKAELRRFKDGSILESLVWPAGSSYSTFQNIVTFLIGRHFGPNAIASLEFVGEAFSKALPTCLTSGQLFEALRQAFQKLERDIRNLEDLPLQLRQLSATSPSLRNSSIYPPSFSNLRPLADPADVVIQFEGSGRWPDDIEAIQRTKIAFLLKIGSCLEETNEEIISRIGLENDGQALQNCAFLDIFYPSGASFRLRIQNDREQTLLERQIKGIVEDHTARTDAVAALANYKRLFVHVPLLTQSIATHCTRFPLLSPTIRLVKMWFDRHLLSEHFSEEFIELLAAHVFLHPMPWNAPSSAMTGFLRVLLFLSRWDWRLVPLIVDFTGTMTSSDVATINTRLEAWRKVDPSMNRTVLFAATNHDTTGTAFTSNGPTKVAAARMTALARSACKIVKEHGISLDYKTVFATSLDDYDFVIHINPKHSKTFKELSASKQFKNLEVQSNADLELVGLDSVDTYVHEIQDRYGETVIFFRSKTGTVVAGLWNPQYGPRSFKVNLSYATRPLAVGDDQEIVGIDKSTMLAEISRIGGDMIVKIEVR</sequence>
<feature type="domain" description="Nrap protein" evidence="8">
    <location>
        <begin position="295"/>
        <end position="433"/>
    </location>
</feature>
<keyword evidence="14" id="KW-1185">Reference proteome</keyword>
<feature type="domain" description="Nrap protein" evidence="9">
    <location>
        <begin position="440"/>
        <end position="588"/>
    </location>
</feature>
<dbReference type="GO" id="GO:0034456">
    <property type="term" value="C:UTP-C complex"/>
    <property type="evidence" value="ECO:0007669"/>
    <property type="project" value="TreeGrafter"/>
</dbReference>
<keyword evidence="5" id="KW-0687">Ribonucleoprotein</keyword>
<evidence type="ECO:0000259" key="9">
    <source>
        <dbReference type="Pfam" id="PF17404"/>
    </source>
</evidence>
<gene>
    <name evidence="13" type="ORF">BP6252_09323</name>
</gene>
<dbReference type="Pfam" id="PF17406">
    <property type="entry name" value="Nrap_D5"/>
    <property type="match status" value="1"/>
</dbReference>
<evidence type="ECO:0000256" key="5">
    <source>
        <dbReference type="RuleBase" id="RU364032"/>
    </source>
</evidence>
<evidence type="ECO:0000259" key="11">
    <source>
        <dbReference type="Pfam" id="PF17406"/>
    </source>
</evidence>
<keyword evidence="5" id="KW-0690">Ribosome biogenesis</keyword>
<organism evidence="13 14">
    <name type="scientific">Coleophoma cylindrospora</name>
    <dbReference type="NCBI Taxonomy" id="1849047"/>
    <lineage>
        <taxon>Eukaryota</taxon>
        <taxon>Fungi</taxon>
        <taxon>Dikarya</taxon>
        <taxon>Ascomycota</taxon>
        <taxon>Pezizomycotina</taxon>
        <taxon>Leotiomycetes</taxon>
        <taxon>Helotiales</taxon>
        <taxon>Dermateaceae</taxon>
        <taxon>Coleophoma</taxon>
    </lineage>
</organism>